<dbReference type="OrthoDB" id="5892294at2"/>
<dbReference type="EMBL" id="UATL01000001">
    <property type="protein sequence ID" value="SPY28267.1"/>
    <property type="molecule type" value="Genomic_DNA"/>
</dbReference>
<accession>A0A2T3QGT1</accession>
<protein>
    <submittedName>
        <fullName evidence="1">Uncharacterized protein</fullName>
    </submittedName>
</protein>
<organism evidence="1 2">
    <name type="scientific">Photobacterium damselae</name>
    <dbReference type="NCBI Taxonomy" id="38293"/>
    <lineage>
        <taxon>Bacteria</taxon>
        <taxon>Pseudomonadati</taxon>
        <taxon>Pseudomonadota</taxon>
        <taxon>Gammaproteobacteria</taxon>
        <taxon>Vibrionales</taxon>
        <taxon>Vibrionaceae</taxon>
        <taxon>Photobacterium</taxon>
    </lineage>
</organism>
<dbReference type="RefSeq" id="WP_036763831.1">
    <property type="nucleotide sequence ID" value="NZ_PYOG01000022.1"/>
</dbReference>
<dbReference type="Proteomes" id="UP000251647">
    <property type="component" value="Unassembled WGS sequence"/>
</dbReference>
<sequence>MAILNKTGLQDHPILQPFRLNGRWYLPEEKTIALHPSQTAFLLMNGKIGEAINLPKSQPKETKGQAV</sequence>
<proteinExistence type="predicted"/>
<name>A0A2T3QGT1_PHODM</name>
<evidence type="ECO:0000313" key="2">
    <source>
        <dbReference type="Proteomes" id="UP000251647"/>
    </source>
</evidence>
<reference evidence="1 2" key="1">
    <citation type="submission" date="2018-06" db="EMBL/GenBank/DDBJ databases">
        <authorList>
            <consortium name="Pathogen Informatics"/>
            <person name="Doyle S."/>
        </authorList>
    </citation>
    <scope>NUCLEOTIDE SEQUENCE [LARGE SCALE GENOMIC DNA]</scope>
    <source>
        <strain evidence="1 2">NCTC11647</strain>
    </source>
</reference>
<evidence type="ECO:0000313" key="1">
    <source>
        <dbReference type="EMBL" id="SPY28267.1"/>
    </source>
</evidence>
<gene>
    <name evidence="1" type="ORF">NCTC11647_01356</name>
</gene>
<dbReference type="AlphaFoldDB" id="A0A2T3QGT1"/>